<feature type="region of interest" description="Disordered" evidence="1">
    <location>
        <begin position="204"/>
        <end position="233"/>
    </location>
</feature>
<dbReference type="InterPro" id="IPR021136">
    <property type="entry name" value="Flagellar_hook_control-like_C"/>
</dbReference>
<dbReference type="InterPro" id="IPR038610">
    <property type="entry name" value="FliK-like_C_sf"/>
</dbReference>
<dbReference type="RefSeq" id="WP_413776042.1">
    <property type="nucleotide sequence ID" value="NZ_CP076676.1"/>
</dbReference>
<reference evidence="3" key="1">
    <citation type="journal article" date="2022" name="Biol. Control">
        <title>In silico genomic analysis of Rhodopseudomonas palustris strains revealed potential biocontrol agents and crop yield enhancers.</title>
        <authorList>
            <person name="Surachat K."/>
            <person name="Kantachote D."/>
            <person name="Deachamag P."/>
            <person name="Wonglapsuwan M."/>
        </authorList>
    </citation>
    <scope>NUCLEOTIDE SEQUENCE</scope>
    <source>
        <strain evidence="3">TLS06</strain>
    </source>
</reference>
<feature type="region of interest" description="Disordered" evidence="1">
    <location>
        <begin position="246"/>
        <end position="337"/>
    </location>
</feature>
<feature type="compositionally biased region" description="Basic and acidic residues" evidence="1">
    <location>
        <begin position="252"/>
        <end position="270"/>
    </location>
</feature>
<evidence type="ECO:0000313" key="3">
    <source>
        <dbReference type="EMBL" id="UYO41014.1"/>
    </source>
</evidence>
<feature type="region of interest" description="Disordered" evidence="1">
    <location>
        <begin position="1"/>
        <end position="161"/>
    </location>
</feature>
<gene>
    <name evidence="3" type="ORF">KQX62_06845</name>
</gene>
<feature type="compositionally biased region" description="Low complexity" evidence="1">
    <location>
        <begin position="272"/>
        <end position="295"/>
    </location>
</feature>
<feature type="compositionally biased region" description="Low complexity" evidence="1">
    <location>
        <begin position="481"/>
        <end position="492"/>
    </location>
</feature>
<evidence type="ECO:0000256" key="1">
    <source>
        <dbReference type="SAM" id="MobiDB-lite"/>
    </source>
</evidence>
<feature type="compositionally biased region" description="Basic and acidic residues" evidence="1">
    <location>
        <begin position="121"/>
        <end position="154"/>
    </location>
</feature>
<organism evidence="3 4">
    <name type="scientific">Rhodopseudomonas palustris</name>
    <dbReference type="NCBI Taxonomy" id="1076"/>
    <lineage>
        <taxon>Bacteria</taxon>
        <taxon>Pseudomonadati</taxon>
        <taxon>Pseudomonadota</taxon>
        <taxon>Alphaproteobacteria</taxon>
        <taxon>Hyphomicrobiales</taxon>
        <taxon>Nitrobacteraceae</taxon>
        <taxon>Rhodopseudomonas</taxon>
    </lineage>
</organism>
<protein>
    <submittedName>
        <fullName evidence="3">Flagellar hook-length control protein FliK</fullName>
    </submittedName>
</protein>
<name>A0AAX3E2M9_RHOPL</name>
<sequence length="531" mass="53420">MVNASPDVAASTPAPAPRTQARNERSSHTDNFAALVDSNTAAYDKASSAPKPDTRSSSSASDDRGTSRSSRTDRSDATDRSRSRDTNDDSRRADNAASSDQAKPDAKTTDTAGGDKTGTTKSDKADNTKSAKDDKSGVAKDTDAKGGDQADSKDASATPPVTITPNAAALIAAQVTPTATAPNAEGDAAGSANGTPLAIAAAAALKAKADAGTTTTQTAPADQTGTAEATQTGVAADPKLAALAAQANGAKADTKAGTKTDGTAKSDAKGEATTTMTTAQAAAAQAATANATTGTPVPPQPGQTTPDGQPAGDAKLAHALAGAGDDASPKAGASHLKPDAALPQAQAQADANTMLPQTPIAVPQHLQPAATNGVNAAAASQLTATNAANAPVPVEGLAVEIATRAKGGATRFDIRLDPAELGRIDVRIDVDRHGQVTSHLTVEKPETLQMLRQDQTQLQRALDDAGLKTGDGGLQFSLRDQSSSGQQGQQQESGRRSQRLVISQDELPPTPVASRGYGRMLGASGGVDIRI</sequence>
<feature type="compositionally biased region" description="Low complexity" evidence="1">
    <location>
        <begin position="109"/>
        <end position="120"/>
    </location>
</feature>
<feature type="domain" description="Flagellar hook-length control protein-like C-terminal" evidence="2">
    <location>
        <begin position="401"/>
        <end position="484"/>
    </location>
</feature>
<dbReference type="AlphaFoldDB" id="A0AAX3E2M9"/>
<dbReference type="Gene3D" id="3.30.750.140">
    <property type="match status" value="1"/>
</dbReference>
<dbReference type="Pfam" id="PF02120">
    <property type="entry name" value="Flg_hook"/>
    <property type="match status" value="1"/>
</dbReference>
<evidence type="ECO:0000259" key="2">
    <source>
        <dbReference type="Pfam" id="PF02120"/>
    </source>
</evidence>
<feature type="compositionally biased region" description="Basic and acidic residues" evidence="1">
    <location>
        <begin position="61"/>
        <end position="94"/>
    </location>
</feature>
<dbReference type="EMBL" id="CP076676">
    <property type="protein sequence ID" value="UYO41014.1"/>
    <property type="molecule type" value="Genomic_DNA"/>
</dbReference>
<keyword evidence="3" id="KW-0282">Flagellum</keyword>
<proteinExistence type="predicted"/>
<dbReference type="Proteomes" id="UP001163166">
    <property type="component" value="Chromosome"/>
</dbReference>
<feature type="compositionally biased region" description="Low complexity" evidence="1">
    <location>
        <begin position="204"/>
        <end position="227"/>
    </location>
</feature>
<accession>A0AAX3E2M9</accession>
<keyword evidence="3" id="KW-0966">Cell projection</keyword>
<feature type="region of interest" description="Disordered" evidence="1">
    <location>
        <begin position="465"/>
        <end position="519"/>
    </location>
</feature>
<evidence type="ECO:0000313" key="4">
    <source>
        <dbReference type="Proteomes" id="UP001163166"/>
    </source>
</evidence>
<dbReference type="CDD" id="cd17470">
    <property type="entry name" value="T3SS_Flik_C"/>
    <property type="match status" value="1"/>
</dbReference>
<feature type="compositionally biased region" description="Low complexity" evidence="1">
    <location>
        <begin position="302"/>
        <end position="326"/>
    </location>
</feature>
<keyword evidence="3" id="KW-0969">Cilium</keyword>